<evidence type="ECO:0000256" key="1">
    <source>
        <dbReference type="ARBA" id="ARBA00006484"/>
    </source>
</evidence>
<dbReference type="PROSITE" id="PS00061">
    <property type="entry name" value="ADH_SHORT"/>
    <property type="match status" value="1"/>
</dbReference>
<keyword evidence="2" id="KW-0560">Oxidoreductase</keyword>
<accession>A0A7U9JA19</accession>
<evidence type="ECO:0000313" key="4">
    <source>
        <dbReference type="EMBL" id="ESU71746.1"/>
    </source>
</evidence>
<evidence type="ECO:0000313" key="5">
    <source>
        <dbReference type="Proteomes" id="UP000018339"/>
    </source>
</evidence>
<reference evidence="4 5" key="1">
    <citation type="journal article" date="2014" name="Genome Announc.">
        <title>Draft Genome Sequence of Geobacillus thermopakistaniensis Strain MAS1.</title>
        <authorList>
            <person name="Siddiqui M.A."/>
            <person name="Rashid N."/>
            <person name="Ayyampalayam S."/>
            <person name="Whitman W.B."/>
        </authorList>
    </citation>
    <scope>NUCLEOTIDE SEQUENCE [LARGE SCALE GENOMIC DNA]</scope>
    <source>
        <strain evidence="4 5">MAS1</strain>
    </source>
</reference>
<proteinExistence type="inferred from homology"/>
<protein>
    <submittedName>
        <fullName evidence="4">3-oxoacyl-ACP reductase</fullName>
    </submittedName>
</protein>
<evidence type="ECO:0000256" key="2">
    <source>
        <dbReference type="ARBA" id="ARBA00023002"/>
    </source>
</evidence>
<dbReference type="InterPro" id="IPR020904">
    <property type="entry name" value="Sc_DH/Rdtase_CS"/>
</dbReference>
<sequence length="239" mass="25804">MFDMKALKGKNIVITGASRGIGYETAKQLAKLGSNLALGSRTIKQMSPEQFSSYGNVFLAEVDVADERSVKDFVCDVVSTLGSVDALINSAGVGTFANVLDSQTDEFDTMISVNLRGTYLCCKHFGRHMVERRKGRILNMVSVAGVTAIPGCGGYCASKFGVLGLTKVLQSELRAQGVYVSAVIPGAVRSSFWDRIDHQLDVKQMIPVETLAKHIVYMLAQPEDALIDEIVITPPLGIL</sequence>
<dbReference type="PANTHER" id="PTHR43391">
    <property type="entry name" value="RETINOL DEHYDROGENASE-RELATED"/>
    <property type="match status" value="1"/>
</dbReference>
<dbReference type="AlphaFoldDB" id="A0A7U9JA19"/>
<dbReference type="SUPFAM" id="SSF51735">
    <property type="entry name" value="NAD(P)-binding Rossmann-fold domains"/>
    <property type="match status" value="1"/>
</dbReference>
<dbReference type="Pfam" id="PF00106">
    <property type="entry name" value="adh_short"/>
    <property type="match status" value="1"/>
</dbReference>
<dbReference type="GeneID" id="32063381"/>
<evidence type="ECO:0000256" key="3">
    <source>
        <dbReference type="RuleBase" id="RU000363"/>
    </source>
</evidence>
<dbReference type="PANTHER" id="PTHR43391:SF86">
    <property type="entry name" value="SHORT-CHAIN DEHYDROGENASE_REDUCTASE FAMILY PROTEIN"/>
    <property type="match status" value="1"/>
</dbReference>
<comment type="similarity">
    <text evidence="1 3">Belongs to the short-chain dehydrogenases/reductases (SDR) family.</text>
</comment>
<keyword evidence="5" id="KW-1185">Reference proteome</keyword>
<gene>
    <name evidence="4" type="ORF">T260_11745</name>
</gene>
<dbReference type="RefSeq" id="WP_011230967.1">
    <property type="nucleotide sequence ID" value="NZ_AYSF01000056.1"/>
</dbReference>
<dbReference type="InterPro" id="IPR036291">
    <property type="entry name" value="NAD(P)-bd_dom_sf"/>
</dbReference>
<dbReference type="GO" id="GO:0016491">
    <property type="term" value="F:oxidoreductase activity"/>
    <property type="evidence" value="ECO:0007669"/>
    <property type="project" value="UniProtKB-KW"/>
</dbReference>
<dbReference type="EMBL" id="AYSF01000056">
    <property type="protein sequence ID" value="ESU71746.1"/>
    <property type="molecule type" value="Genomic_DNA"/>
</dbReference>
<dbReference type="Gene3D" id="3.40.50.720">
    <property type="entry name" value="NAD(P)-binding Rossmann-like Domain"/>
    <property type="match status" value="1"/>
</dbReference>
<dbReference type="Proteomes" id="UP000018339">
    <property type="component" value="Unassembled WGS sequence"/>
</dbReference>
<dbReference type="PRINTS" id="PR00080">
    <property type="entry name" value="SDRFAMILY"/>
</dbReference>
<dbReference type="CDD" id="cd05233">
    <property type="entry name" value="SDR_c"/>
    <property type="match status" value="1"/>
</dbReference>
<dbReference type="InterPro" id="IPR002347">
    <property type="entry name" value="SDR_fam"/>
</dbReference>
<name>A0A7U9JA19_GEOTM</name>
<dbReference type="PRINTS" id="PR00081">
    <property type="entry name" value="GDHRDH"/>
</dbReference>
<organism evidence="4 5">
    <name type="scientific">Geobacillus thermopakistaniensis (strain MAS1)</name>
    <dbReference type="NCBI Taxonomy" id="1408282"/>
    <lineage>
        <taxon>Bacteria</taxon>
        <taxon>Bacillati</taxon>
        <taxon>Bacillota</taxon>
        <taxon>Bacilli</taxon>
        <taxon>Bacillales</taxon>
        <taxon>Anoxybacillaceae</taxon>
        <taxon>Geobacillus</taxon>
    </lineage>
</organism>
<comment type="caution">
    <text evidence="4">The sequence shown here is derived from an EMBL/GenBank/DDBJ whole genome shotgun (WGS) entry which is preliminary data.</text>
</comment>
<dbReference type="GO" id="GO:0005829">
    <property type="term" value="C:cytosol"/>
    <property type="evidence" value="ECO:0007669"/>
    <property type="project" value="TreeGrafter"/>
</dbReference>